<keyword evidence="2" id="KW-1185">Reference proteome</keyword>
<comment type="caution">
    <text evidence="1">The sequence shown here is derived from an EMBL/GenBank/DDBJ whole genome shotgun (WGS) entry which is preliminary data.</text>
</comment>
<dbReference type="EMBL" id="CM042884">
    <property type="protein sequence ID" value="KAI4368306.1"/>
    <property type="molecule type" value="Genomic_DNA"/>
</dbReference>
<accession>A0ACB9QQP6</accession>
<sequence length="198" mass="20995">MAGTGLLKGSSSSQKTKSVKDKSLSGLANLIRLLPTGTVFLFQFLNPVFTNNGQCSTVNKYLSAILVGVCGLSCFLSTFTDSFKGSDGLTHYGIATITGLWPVPSGSSSVNLSKYKIRAGDFVHAFLSLIVFATVSLLDPNTVKCFYPSFQSAQKVWLMVLPPVIGTISGTTFAVFPITRHGIGYPASSSTDSQDESS</sequence>
<proteinExistence type="predicted"/>
<protein>
    <submittedName>
        <fullName evidence="1">Uncharacterized protein</fullName>
    </submittedName>
</protein>
<gene>
    <name evidence="1" type="ORF">MLD38_016880</name>
</gene>
<dbReference type="Proteomes" id="UP001057402">
    <property type="component" value="Chromosome 5"/>
</dbReference>
<evidence type="ECO:0000313" key="1">
    <source>
        <dbReference type="EMBL" id="KAI4368306.1"/>
    </source>
</evidence>
<reference evidence="2" key="1">
    <citation type="journal article" date="2023" name="Front. Plant Sci.">
        <title>Chromosomal-level genome assembly of Melastoma candidum provides insights into trichome evolution.</title>
        <authorList>
            <person name="Zhong Y."/>
            <person name="Wu W."/>
            <person name="Sun C."/>
            <person name="Zou P."/>
            <person name="Liu Y."/>
            <person name="Dai S."/>
            <person name="Zhou R."/>
        </authorList>
    </citation>
    <scope>NUCLEOTIDE SEQUENCE [LARGE SCALE GENOMIC DNA]</scope>
</reference>
<name>A0ACB9QQP6_9MYRT</name>
<evidence type="ECO:0000313" key="2">
    <source>
        <dbReference type="Proteomes" id="UP001057402"/>
    </source>
</evidence>
<organism evidence="1 2">
    <name type="scientific">Melastoma candidum</name>
    <dbReference type="NCBI Taxonomy" id="119954"/>
    <lineage>
        <taxon>Eukaryota</taxon>
        <taxon>Viridiplantae</taxon>
        <taxon>Streptophyta</taxon>
        <taxon>Embryophyta</taxon>
        <taxon>Tracheophyta</taxon>
        <taxon>Spermatophyta</taxon>
        <taxon>Magnoliopsida</taxon>
        <taxon>eudicotyledons</taxon>
        <taxon>Gunneridae</taxon>
        <taxon>Pentapetalae</taxon>
        <taxon>rosids</taxon>
        <taxon>malvids</taxon>
        <taxon>Myrtales</taxon>
        <taxon>Melastomataceae</taxon>
        <taxon>Melastomatoideae</taxon>
        <taxon>Melastomateae</taxon>
        <taxon>Melastoma</taxon>
    </lineage>
</organism>